<dbReference type="Proteomes" id="UP000179145">
    <property type="component" value="Plasmid pKB14400_1"/>
</dbReference>
<dbReference type="PANTHER" id="PTHR30121">
    <property type="entry name" value="UNCHARACTERIZED PROTEIN YJGR-RELATED"/>
    <property type="match status" value="1"/>
</dbReference>
<organism evidence="1 2">
    <name type="scientific">Kozakia baliensis</name>
    <dbReference type="NCBI Taxonomy" id="153496"/>
    <lineage>
        <taxon>Bacteria</taxon>
        <taxon>Pseudomonadati</taxon>
        <taxon>Pseudomonadota</taxon>
        <taxon>Alphaproteobacteria</taxon>
        <taxon>Acetobacterales</taxon>
        <taxon>Acetobacteraceae</taxon>
        <taxon>Kozakia</taxon>
    </lineage>
</organism>
<proteinExistence type="predicted"/>
<dbReference type="EMBL" id="CP014675">
    <property type="protein sequence ID" value="AOX18406.1"/>
    <property type="molecule type" value="Genomic_DNA"/>
</dbReference>
<dbReference type="OrthoDB" id="7817736at2"/>
<keyword evidence="1" id="KW-0614">Plasmid</keyword>
<dbReference type="PANTHER" id="PTHR30121:SF6">
    <property type="entry name" value="SLR6007 PROTEIN"/>
    <property type="match status" value="1"/>
</dbReference>
<protein>
    <submittedName>
        <fullName evidence="1">Conjugal transfer protein TraG</fullName>
    </submittedName>
</protein>
<dbReference type="AlphaFoldDB" id="A0A1D8UXT2"/>
<gene>
    <name evidence="1" type="ORF">A0U89_13885</name>
</gene>
<dbReference type="InterPro" id="IPR032689">
    <property type="entry name" value="TraG-D_C"/>
</dbReference>
<dbReference type="SUPFAM" id="SSF52540">
    <property type="entry name" value="P-loop containing nucleoside triphosphate hydrolases"/>
    <property type="match status" value="1"/>
</dbReference>
<evidence type="ECO:0000313" key="1">
    <source>
        <dbReference type="EMBL" id="AOX18406.1"/>
    </source>
</evidence>
<geneLocation type="plasmid" evidence="2">
    <name>pkb14400_1</name>
</geneLocation>
<dbReference type="Pfam" id="PF12696">
    <property type="entry name" value="TraG-D_C"/>
    <property type="match status" value="1"/>
</dbReference>
<accession>A0A1D8UXT2</accession>
<evidence type="ECO:0000313" key="2">
    <source>
        <dbReference type="Proteomes" id="UP000179145"/>
    </source>
</evidence>
<sequence>MAKRQIGAPTADQQIRRGATYRDTRPLSVRFLAEMRTASSGFVLLVMAGATWFVPAVLGVTVPLSLLLSLWVLTRRAVLPFHLPRYSGLIDEHDLDPATRKPRKANGIVYLGTDAQSGQQLWLSSDAARQHAAMPGTTGAGKTTSAISLLANPLAHGSGFILVDGKGDNTVHGDVLALARRFGLDDQVYNLNFLTASSVRESNSFNPFATGNADAIREMLVSQLGEPASNDANGVFRDRAVNLIGTLTPALVWMRDVHGLAINIETIRFATELRWIASLARHRLFLVRVPGSNQPEKIEVRDIPDDILYPLQAYLGELPGYDIGLEWNQQKENKPSEQHGYATMYFSRVFTQFGVSLGHIFKVETGDIDMRDIVLNRRILVVTLPALENSSDTLAGLGKIIVASVRGVMAQLLGARLNGPANEIFKLKAGSGDAPFQIFFDELAAYVTDGMDRMLAMGRGLNCMFWLGFQDLPGLTTRIGDKAFTLLGNANLTHAMRLQDAMRTREWIEKQADRVEVTQATHYEGNSAGSYREGRGAEVREVARIPWADLQSLIEGEAITLYGGRVVHSKTFYAALNGRAGEVRLSAPIMLASRRHAESGSPDDETRAVLETIENGSFRIEMPTPVVEPALAKLVAGIGTLAPTDRNFQQTFTDVALSLVGVSVDPIPADGATAIDFPKPRPEEPVTPFDVMLRNGARQPQRGFARTPDPNQPLDGSLLSALDMIERLIDPRPGVARRKALLLMGVRDELNRRIVASEKAFVSPLSDDELIERLEALQEALAA</sequence>
<dbReference type="KEGG" id="kba:A0U89_13885"/>
<dbReference type="CDD" id="cd01127">
    <property type="entry name" value="TrwB_TraG_TraD_VirD4"/>
    <property type="match status" value="1"/>
</dbReference>
<dbReference type="InterPro" id="IPR027417">
    <property type="entry name" value="P-loop_NTPase"/>
</dbReference>
<reference evidence="1 2" key="1">
    <citation type="journal article" date="2016" name="Microb. Cell Fact.">
        <title>Dissection of exopolysaccharide biosynthesis in Kozakia baliensis.</title>
        <authorList>
            <person name="Brandt J.U."/>
            <person name="Jakob F."/>
            <person name="Behr J."/>
            <person name="Geissler A.J."/>
            <person name="Vogel R.F."/>
        </authorList>
    </citation>
    <scope>NUCLEOTIDE SEQUENCE [LARGE SCALE GENOMIC DNA]</scope>
    <source>
        <strain evidence="1 2">DSM 14400</strain>
        <plasmid evidence="2">Plasmid pkb14400_1</plasmid>
    </source>
</reference>
<dbReference type="InterPro" id="IPR051162">
    <property type="entry name" value="T4SS_component"/>
</dbReference>
<name>A0A1D8UXT2_9PROT</name>
<dbReference type="Gene3D" id="3.40.50.300">
    <property type="entry name" value="P-loop containing nucleotide triphosphate hydrolases"/>
    <property type="match status" value="2"/>
</dbReference>
<dbReference type="RefSeq" id="WP_070403890.1">
    <property type="nucleotide sequence ID" value="NZ_BJVW01000016.1"/>
</dbReference>
<keyword evidence="2" id="KW-1185">Reference proteome</keyword>